<organism evidence="1">
    <name type="scientific">Kuenenia stuttgartiensis</name>
    <dbReference type="NCBI Taxonomy" id="174633"/>
    <lineage>
        <taxon>Bacteria</taxon>
        <taxon>Pseudomonadati</taxon>
        <taxon>Planctomycetota</taxon>
        <taxon>Candidatus Brocadiia</taxon>
        <taxon>Candidatus Brocadiales</taxon>
        <taxon>Candidatus Brocadiaceae</taxon>
        <taxon>Candidatus Kuenenia</taxon>
    </lineage>
</organism>
<sequence length="104" mass="11963">MFFVINIPPNTLEILPFQSYSCNKALPCLQDLGNTLKVPYPKEANIQTHSAFSLKPIVFSTFHQRILCTETVAIQRNLLNYLRSEHNSFPNRYFTVFNIPLTTA</sequence>
<evidence type="ECO:0000313" key="3">
    <source>
        <dbReference type="Proteomes" id="UP000501926"/>
    </source>
</evidence>
<dbReference type="EMBL" id="CP049055">
    <property type="protein sequence ID" value="QII11513.1"/>
    <property type="molecule type" value="Genomic_DNA"/>
</dbReference>
<dbReference type="AlphaFoldDB" id="Q1Q312"/>
<gene>
    <name evidence="2" type="ORF">KsCSTR_21340</name>
    <name evidence="1" type="ORF">kuste3643</name>
</gene>
<dbReference type="Proteomes" id="UP000501926">
    <property type="component" value="Chromosome"/>
</dbReference>
<dbReference type="EMBL" id="CT573071">
    <property type="protein sequence ID" value="CAJ74406.1"/>
    <property type="molecule type" value="Genomic_DNA"/>
</dbReference>
<reference evidence="1" key="1">
    <citation type="journal article" date="2006" name="Nature">
        <title>Deciphering the evolution and metabolism of an anammox bacterium from a community genome.</title>
        <authorList>
            <person name="Strous M."/>
            <person name="Pelletier E."/>
            <person name="Mangenot S."/>
            <person name="Rattei T."/>
            <person name="Lehner A."/>
            <person name="Taylor M.W."/>
            <person name="Horn M."/>
            <person name="Daims H."/>
            <person name="Bartol-Mavel D."/>
            <person name="Wincker P."/>
            <person name="Barbe V."/>
            <person name="Fonknechten N."/>
            <person name="Vallenet D."/>
            <person name="Segurens B."/>
            <person name="Schenowitz-Truong C."/>
            <person name="Medigue C."/>
            <person name="Collingro A."/>
            <person name="Snel B."/>
            <person name="Dutilh B.E."/>
            <person name="OpDenCamp H.J.M."/>
            <person name="vanDerDrift C."/>
            <person name="Cirpus I."/>
            <person name="vanDePas-Schoonen K.T."/>
            <person name="Harhangi H.R."/>
            <person name="vanNiftrik L."/>
            <person name="Schmid M."/>
            <person name="Keltjens J."/>
            <person name="vanDeVossenberg J."/>
            <person name="Kartal B."/>
            <person name="Meier H."/>
            <person name="Frishman D."/>
            <person name="Huynen M.A."/>
            <person name="Mewes H."/>
            <person name="Weissenbach J."/>
            <person name="Jetten M.S.M."/>
            <person name="Wagner M."/>
            <person name="LePaslier D."/>
        </authorList>
    </citation>
    <scope>NUCLEOTIDE SEQUENCE</scope>
</reference>
<evidence type="ECO:0000313" key="2">
    <source>
        <dbReference type="EMBL" id="QII11513.1"/>
    </source>
</evidence>
<evidence type="ECO:0000313" key="1">
    <source>
        <dbReference type="EMBL" id="CAJ74406.1"/>
    </source>
</evidence>
<reference evidence="1" key="2">
    <citation type="submission" date="2006-01" db="EMBL/GenBank/DDBJ databases">
        <authorList>
            <person name="Genoscope"/>
        </authorList>
    </citation>
    <scope>NUCLEOTIDE SEQUENCE</scope>
</reference>
<reference evidence="2 3" key="3">
    <citation type="submission" date="2020-02" db="EMBL/GenBank/DDBJ databases">
        <title>Newly sequenced genome of strain CSTR1 showed variability in Candidatus Kuenenia stuttgartiensis genomes.</title>
        <authorList>
            <person name="Ding C."/>
            <person name="Adrian L."/>
        </authorList>
    </citation>
    <scope>NUCLEOTIDE SEQUENCE [LARGE SCALE GENOMIC DNA]</scope>
    <source>
        <strain evidence="2 3">CSTR1</strain>
    </source>
</reference>
<name>Q1Q312_KUEST</name>
<protein>
    <submittedName>
        <fullName evidence="1">Uncharacterized protein</fullName>
    </submittedName>
</protein>
<proteinExistence type="predicted"/>
<accession>Q1Q312</accession>